<comment type="catalytic activity">
    <reaction evidence="1">
        <text>ATP + H2O = ADP + phosphate + H(+)</text>
        <dbReference type="Rhea" id="RHEA:13065"/>
        <dbReference type="ChEBI" id="CHEBI:15377"/>
        <dbReference type="ChEBI" id="CHEBI:15378"/>
        <dbReference type="ChEBI" id="CHEBI:30616"/>
        <dbReference type="ChEBI" id="CHEBI:43474"/>
        <dbReference type="ChEBI" id="CHEBI:456216"/>
        <dbReference type="EC" id="5.6.2.3"/>
    </reaction>
</comment>
<dbReference type="Pfam" id="PF05970">
    <property type="entry name" value="PIF1"/>
    <property type="match status" value="1"/>
</dbReference>
<reference evidence="3 4" key="1">
    <citation type="submission" date="2024-02" db="EMBL/GenBank/DDBJ databases">
        <authorList>
            <person name="Chen Y."/>
            <person name="Shah S."/>
            <person name="Dougan E. K."/>
            <person name="Thang M."/>
            <person name="Chan C."/>
        </authorList>
    </citation>
    <scope>NUCLEOTIDE SEQUENCE [LARGE SCALE GENOMIC DNA]</scope>
</reference>
<dbReference type="EC" id="5.6.2.3" evidence="1"/>
<keyword evidence="1" id="KW-0378">Hydrolase</keyword>
<name>A0ABP0QVL5_9DINO</name>
<comment type="cofactor">
    <cofactor evidence="1">
        <name>Mg(2+)</name>
        <dbReference type="ChEBI" id="CHEBI:18420"/>
    </cofactor>
</comment>
<evidence type="ECO:0000313" key="3">
    <source>
        <dbReference type="EMBL" id="CAK9092340.1"/>
    </source>
</evidence>
<dbReference type="Gene3D" id="3.40.50.300">
    <property type="entry name" value="P-loop containing nucleotide triphosphate hydrolases"/>
    <property type="match status" value="1"/>
</dbReference>
<evidence type="ECO:0000259" key="2">
    <source>
        <dbReference type="Pfam" id="PF05970"/>
    </source>
</evidence>
<dbReference type="InterPro" id="IPR010285">
    <property type="entry name" value="DNA_helicase_pif1-like_DEAD"/>
</dbReference>
<comment type="similarity">
    <text evidence="1">Belongs to the helicase family.</text>
</comment>
<comment type="caution">
    <text evidence="3">The sequence shown here is derived from an EMBL/GenBank/DDBJ whole genome shotgun (WGS) entry which is preliminary data.</text>
</comment>
<keyword evidence="1" id="KW-0067">ATP-binding</keyword>
<evidence type="ECO:0000313" key="4">
    <source>
        <dbReference type="Proteomes" id="UP001642484"/>
    </source>
</evidence>
<dbReference type="InterPro" id="IPR027417">
    <property type="entry name" value="P-loop_NTPase"/>
</dbReference>
<accession>A0ABP0QVL5</accession>
<keyword evidence="4" id="KW-1185">Reference proteome</keyword>
<keyword evidence="1" id="KW-0347">Helicase</keyword>
<keyword evidence="1" id="KW-0227">DNA damage</keyword>
<organism evidence="3 4">
    <name type="scientific">Durusdinium trenchii</name>
    <dbReference type="NCBI Taxonomy" id="1381693"/>
    <lineage>
        <taxon>Eukaryota</taxon>
        <taxon>Sar</taxon>
        <taxon>Alveolata</taxon>
        <taxon>Dinophyceae</taxon>
        <taxon>Suessiales</taxon>
        <taxon>Symbiodiniaceae</taxon>
        <taxon>Durusdinium</taxon>
    </lineage>
</organism>
<gene>
    <name evidence="3" type="ORF">CCMP2556_LOCUS44209</name>
</gene>
<dbReference type="Proteomes" id="UP001642484">
    <property type="component" value="Unassembled WGS sequence"/>
</dbReference>
<keyword evidence="1" id="KW-0233">DNA recombination</keyword>
<keyword evidence="1" id="KW-0547">Nucleotide-binding</keyword>
<evidence type="ECO:0000256" key="1">
    <source>
        <dbReference type="RuleBase" id="RU363044"/>
    </source>
</evidence>
<sequence>MASSAKVALCRAKWRLVSLQLSAFEKASVAKWDIAQRIVDVMAQRPCVLSWTWATSASVLQRLLHGSPRPEMEEDPQLCIEDMLAHPMEGLPTATNSLLELTLECVGTNIGIRGISDEAAGQFPLRPPAASNRATLQGQVDNEADAEDVFPLRLQPLEQGNEDPRALRDKDIRSAAELLTTSPTLPAEPLDGDTIHSALGLAWHGNDSNVDAQRILDLATNAIQWRWLLIDEISMVSAEMLARLEARCRQLVPDLCATKYSKQTNGRAAPFGGLNVILSGDLWQLPPPRGTFLGQIPWQLLTHVHSKKWPLSLQGQQLVWAAACDGGIQGVTELVQCERTQDIWLQELQSELRIGKLSENNHAFLHGRPTNVPGSWQQSLGHPTCGEAKCQELYTQNSTPTTIRQKECPTCQTERASKHLVAIGPRDSRFTNDLARAQAIFSTNVVKCHVNRIRAEEWARLHGQRLYYAIARDVASSQTLHAKPDLAKEKLAWLQRSDADCGDRCGALPLCVGMPVQAREHIHRGDFKILRGCHGVVRGWSATTSEQETLHKDIIWNELPAYIFVRFTTRTEWQLPGIAEKNYQSMSQQLQQSWRKVEQGGVNAIQHAEQADNRALLT</sequence>
<dbReference type="SUPFAM" id="SSF52540">
    <property type="entry name" value="P-loop containing nucleoside triphosphate hydrolases"/>
    <property type="match status" value="1"/>
</dbReference>
<proteinExistence type="inferred from homology"/>
<dbReference type="InterPro" id="IPR051055">
    <property type="entry name" value="PIF1_helicase"/>
</dbReference>
<protein>
    <recommendedName>
        <fullName evidence="1">ATP-dependent DNA helicase</fullName>
        <ecNumber evidence="1">5.6.2.3</ecNumber>
    </recommendedName>
</protein>
<dbReference type="EMBL" id="CAXAMN010025062">
    <property type="protein sequence ID" value="CAK9092340.1"/>
    <property type="molecule type" value="Genomic_DNA"/>
</dbReference>
<keyword evidence="1" id="KW-0234">DNA repair</keyword>
<dbReference type="PANTHER" id="PTHR47642">
    <property type="entry name" value="ATP-DEPENDENT DNA HELICASE"/>
    <property type="match status" value="1"/>
</dbReference>
<feature type="domain" description="DNA helicase Pif1-like DEAD-box helicase" evidence="2">
    <location>
        <begin position="180"/>
        <end position="287"/>
    </location>
</feature>